<accession>A0A090N5F3</accession>
<dbReference type="InterPro" id="IPR036864">
    <property type="entry name" value="Zn2-C6_fun-type_DNA-bd_sf"/>
</dbReference>
<feature type="compositionally biased region" description="Low complexity" evidence="2">
    <location>
        <begin position="217"/>
        <end position="238"/>
    </location>
</feature>
<dbReference type="Gene3D" id="4.10.240.10">
    <property type="entry name" value="Zn(2)-C6 fungal-type DNA-binding domain"/>
    <property type="match status" value="1"/>
</dbReference>
<evidence type="ECO:0000256" key="2">
    <source>
        <dbReference type="SAM" id="MobiDB-lite"/>
    </source>
</evidence>
<dbReference type="Pfam" id="PF00172">
    <property type="entry name" value="Zn_clus"/>
    <property type="match status" value="1"/>
</dbReference>
<feature type="domain" description="Zn(2)-C6 fungal-type" evidence="3">
    <location>
        <begin position="15"/>
        <end position="46"/>
    </location>
</feature>
<evidence type="ECO:0000256" key="1">
    <source>
        <dbReference type="ARBA" id="ARBA00023242"/>
    </source>
</evidence>
<organism evidence="4">
    <name type="scientific">Fusarium clavum</name>
    <dbReference type="NCBI Taxonomy" id="2594811"/>
    <lineage>
        <taxon>Eukaryota</taxon>
        <taxon>Fungi</taxon>
        <taxon>Dikarya</taxon>
        <taxon>Ascomycota</taxon>
        <taxon>Pezizomycotina</taxon>
        <taxon>Sordariomycetes</taxon>
        <taxon>Hypocreomycetidae</taxon>
        <taxon>Hypocreales</taxon>
        <taxon>Nectriaceae</taxon>
        <taxon>Fusarium</taxon>
        <taxon>Fusarium incarnatum-equiseti species complex</taxon>
    </lineage>
</organism>
<dbReference type="EMBL" id="CBMI010001149">
    <property type="protein sequence ID" value="CEG04431.1"/>
    <property type="molecule type" value="Genomic_DNA"/>
</dbReference>
<feature type="region of interest" description="Disordered" evidence="2">
    <location>
        <begin position="217"/>
        <end position="246"/>
    </location>
</feature>
<dbReference type="AlphaFoldDB" id="A0A090N5F3"/>
<gene>
    <name evidence="4" type="ORF">BN850_0051370</name>
</gene>
<dbReference type="GO" id="GO:0008270">
    <property type="term" value="F:zinc ion binding"/>
    <property type="evidence" value="ECO:0007669"/>
    <property type="project" value="InterPro"/>
</dbReference>
<protein>
    <submittedName>
        <fullName evidence="4">WGS project CBMI000000000 data, contig CS3069_c001151</fullName>
    </submittedName>
</protein>
<evidence type="ECO:0000313" key="4">
    <source>
        <dbReference type="EMBL" id="CEG04431.1"/>
    </source>
</evidence>
<sequence>MHTAPSTHPNQVRSACERCRRQKLRCSRPVGPVVSCARCSRLNLTCQPGLQRRVGRPPKKDLQVVIHEPADDGMQFIQGLLDDSAWNLDPFCGYAPEGLPFPMDAWPSVQSLDASDIEQPVIRPGEHLFETLSKLNAEIHRGREFTVQFKSNFDMSDFICKVRNTMNGYENVQMVLRTAQEFLVVLKSLHRQLGTRTVSCYGRQPYTHKAIKALTADAPSSPVSSSPSLSTGATSPTSRTGTATPQLPPVFDSPTMFLIISCYVQLIQHLEFILKMNLNTIQETHRDLMDAAPMSFADVPLLEPSTQFVLFSELLRHVVTQINLLIGYPSPWSSKSAWTGLMSSRRYKDMLNSELGAVEDGWTTRPNKLLELNRITKGMLEELTMMGVY</sequence>
<dbReference type="InterPro" id="IPR001138">
    <property type="entry name" value="Zn2Cys6_DnaBD"/>
</dbReference>
<dbReference type="PROSITE" id="PS50048">
    <property type="entry name" value="ZN2_CY6_FUNGAL_2"/>
    <property type="match status" value="1"/>
</dbReference>
<dbReference type="CDD" id="cd00067">
    <property type="entry name" value="GAL4"/>
    <property type="match status" value="1"/>
</dbReference>
<reference evidence="4" key="1">
    <citation type="submission" date="2013-05" db="EMBL/GenBank/DDBJ databases">
        <title>Draft genome sequences of six wheat associated Fusarium spp. isolates.</title>
        <authorList>
            <person name="Moolhuijzen P.M."/>
            <person name="Manners J.M."/>
            <person name="Wilcox S."/>
            <person name="Bellgard M.I."/>
            <person name="Gardiner D.M."/>
        </authorList>
    </citation>
    <scope>NUCLEOTIDE SEQUENCE</scope>
    <source>
        <strain evidence="4">CS3069</strain>
    </source>
</reference>
<proteinExistence type="predicted"/>
<evidence type="ECO:0000259" key="3">
    <source>
        <dbReference type="PROSITE" id="PS50048"/>
    </source>
</evidence>
<keyword evidence="1" id="KW-0539">Nucleus</keyword>
<dbReference type="GO" id="GO:0000981">
    <property type="term" value="F:DNA-binding transcription factor activity, RNA polymerase II-specific"/>
    <property type="evidence" value="ECO:0007669"/>
    <property type="project" value="InterPro"/>
</dbReference>
<comment type="caution">
    <text evidence="4">The sequence shown here is derived from an EMBL/GenBank/DDBJ whole genome shotgun (WGS) entry which is preliminary data.</text>
</comment>
<dbReference type="PROSITE" id="PS00463">
    <property type="entry name" value="ZN2_CY6_FUNGAL_1"/>
    <property type="match status" value="1"/>
</dbReference>
<dbReference type="SUPFAM" id="SSF57701">
    <property type="entry name" value="Zn2/Cys6 DNA-binding domain"/>
    <property type="match status" value="1"/>
</dbReference>
<name>A0A090N5F3_9HYPO</name>